<dbReference type="Proteomes" id="UP000002593">
    <property type="component" value="Chromosome"/>
</dbReference>
<dbReference type="SUPFAM" id="SSF51556">
    <property type="entry name" value="Metallo-dependent hydrolases"/>
    <property type="match status" value="1"/>
</dbReference>
<evidence type="ECO:0000313" key="1">
    <source>
        <dbReference type="EMBL" id="ABM81095.1"/>
    </source>
</evidence>
<reference evidence="1 2" key="1">
    <citation type="journal article" date="2007" name="Archaea">
        <title>The genome of Hyperthermus butylicus: a sulfur-reducing, peptide fermenting, neutrophilic Crenarchaeote growing up to 108 degrees C.</title>
        <authorList>
            <person name="Brugger K."/>
            <person name="Chen L."/>
            <person name="Stark M."/>
            <person name="Zibat A."/>
            <person name="Redder P."/>
            <person name="Ruepp A."/>
            <person name="Awayez M."/>
            <person name="She Q."/>
            <person name="Garrett R.A."/>
            <person name="Klenk H.P."/>
        </authorList>
    </citation>
    <scope>NUCLEOTIDE SEQUENCE [LARGE SCALE GENOMIC DNA]</scope>
    <source>
        <strain evidence="2">DSM 5456 / JCM 9403 / PLM1-5</strain>
    </source>
</reference>
<keyword evidence="2" id="KW-1185">Reference proteome</keyword>
<dbReference type="PANTHER" id="PTHR42206:SF1">
    <property type="entry name" value="METAL-DEPENDENT HYDROLASE"/>
    <property type="match status" value="1"/>
</dbReference>
<dbReference type="RefSeq" id="WP_011822413.1">
    <property type="nucleotide sequence ID" value="NC_008818.1"/>
</dbReference>
<dbReference type="KEGG" id="hbu:Hbut_1263"/>
<dbReference type="InterPro" id="IPR032466">
    <property type="entry name" value="Metal_Hydrolase"/>
</dbReference>
<name>A2BM84_HYPBU</name>
<dbReference type="PIRSF" id="PIRSF004961">
    <property type="entry name" value="UCP004961_TatD"/>
    <property type="match status" value="1"/>
</dbReference>
<dbReference type="InterPro" id="IPR001130">
    <property type="entry name" value="TatD-like"/>
</dbReference>
<dbReference type="Gene3D" id="3.20.20.140">
    <property type="entry name" value="Metal-dependent hydrolases"/>
    <property type="match status" value="1"/>
</dbReference>
<gene>
    <name evidence="1" type="ordered locus">Hbut_1263</name>
</gene>
<dbReference type="Pfam" id="PF01026">
    <property type="entry name" value="TatD_DNase"/>
    <property type="match status" value="1"/>
</dbReference>
<dbReference type="eggNOG" id="arCOG00893">
    <property type="taxonomic scope" value="Archaea"/>
</dbReference>
<proteinExistence type="predicted"/>
<protein>
    <submittedName>
        <fullName evidence="1">Conserved archaeal protein</fullName>
    </submittedName>
</protein>
<dbReference type="AlphaFoldDB" id="A2BM84"/>
<evidence type="ECO:0000313" key="2">
    <source>
        <dbReference type="Proteomes" id="UP000002593"/>
    </source>
</evidence>
<dbReference type="PANTHER" id="PTHR42206">
    <property type="entry name" value="METAL-DEPENDENT HYDROLASE-RELATED"/>
    <property type="match status" value="1"/>
</dbReference>
<organism evidence="1 2">
    <name type="scientific">Hyperthermus butylicus (strain DSM 5456 / JCM 9403 / PLM1-5)</name>
    <dbReference type="NCBI Taxonomy" id="415426"/>
    <lineage>
        <taxon>Archaea</taxon>
        <taxon>Thermoproteota</taxon>
        <taxon>Thermoprotei</taxon>
        <taxon>Desulfurococcales</taxon>
        <taxon>Pyrodictiaceae</taxon>
        <taxon>Hyperthermus</taxon>
    </lineage>
</organism>
<accession>A2BM84</accession>
<dbReference type="EnsemblBacteria" id="ABM81095">
    <property type="protein sequence ID" value="ABM81095"/>
    <property type="gene ID" value="Hbut_1263"/>
</dbReference>
<dbReference type="STRING" id="415426.Hbut_1263"/>
<dbReference type="InterPro" id="IPR011589">
    <property type="entry name" value="UCP004961"/>
</dbReference>
<dbReference type="GO" id="GO:0016788">
    <property type="term" value="F:hydrolase activity, acting on ester bonds"/>
    <property type="evidence" value="ECO:0007669"/>
    <property type="project" value="InterPro"/>
</dbReference>
<dbReference type="GeneID" id="4782847"/>
<sequence length="284" mass="32203">MVLYADAHMHTSPQGLGALEVGKRFRSAGGWFAALVMLPPWHYLDEFKPSLEYYEKALKVFLSECEKLRSTGLRVVCLAGFHPAEVDKLVSRGLTPEQVLELAEAVLRLEEELCRKGVLQGIGEIGRQHYKTSPERFAIAETIMIRALEIARDNDCIVHLHLENAGPATARTVDRIVRLVKIDRRRILFHHASVRVAREATMLGYTATIPGKLEALRRAFSELSPGFMVESDYIDDPHRPCVSVCPWDMVRFQGELLERGEVDEELLVKVNIDNIVEFYRVEPP</sequence>
<dbReference type="HOGENOM" id="CLU_985571_0_0_2"/>
<dbReference type="OrthoDB" id="52767at2157"/>
<dbReference type="EMBL" id="CP000493">
    <property type="protein sequence ID" value="ABM81095.1"/>
    <property type="molecule type" value="Genomic_DNA"/>
</dbReference>